<protein>
    <recommendedName>
        <fullName evidence="7">DUF4190 domain-containing protein</fullName>
    </recommendedName>
</protein>
<evidence type="ECO:0000313" key="6">
    <source>
        <dbReference type="Proteomes" id="UP000466894"/>
    </source>
</evidence>
<gene>
    <name evidence="4" type="ORF">BST37_09845</name>
    <name evidence="3" type="ORF">MNVI_38810</name>
</gene>
<evidence type="ECO:0000256" key="2">
    <source>
        <dbReference type="SAM" id="Phobius"/>
    </source>
</evidence>
<dbReference type="EMBL" id="MVIC01000014">
    <property type="protein sequence ID" value="ORB14968.1"/>
    <property type="molecule type" value="Genomic_DNA"/>
</dbReference>
<keyword evidence="2" id="KW-0472">Membrane</keyword>
<reference evidence="3 6" key="2">
    <citation type="journal article" date="2019" name="Emerg. Microbes Infect.">
        <title>Comprehensive subspecies identification of 175 nontuberculous mycobacteria species based on 7547 genomic profiles.</title>
        <authorList>
            <person name="Matsumoto Y."/>
            <person name="Kinjo T."/>
            <person name="Motooka D."/>
            <person name="Nabeya D."/>
            <person name="Jung N."/>
            <person name="Uechi K."/>
            <person name="Horii T."/>
            <person name="Iida T."/>
            <person name="Fujita J."/>
            <person name="Nakamura S."/>
        </authorList>
    </citation>
    <scope>NUCLEOTIDE SEQUENCE [LARGE SCALE GENOMIC DNA]</scope>
    <source>
        <strain evidence="3 6">JCM 16367</strain>
    </source>
</reference>
<keyword evidence="5" id="KW-1185">Reference proteome</keyword>
<keyword evidence="2" id="KW-1133">Transmembrane helix</keyword>
<reference evidence="3" key="3">
    <citation type="submission" date="2020-02" db="EMBL/GenBank/DDBJ databases">
        <authorList>
            <person name="Matsumoto Y."/>
            <person name="Motooka D."/>
            <person name="Nakamura S."/>
        </authorList>
    </citation>
    <scope>NUCLEOTIDE SEQUENCE</scope>
    <source>
        <strain evidence="3">JCM 16367</strain>
    </source>
</reference>
<sequence length="192" mass="20391">MTDFSDRSSDTPSDRPETQPGRPEHGSPWPGAGQHTPPPYPYPPGPYPSGYPPPQPYPPYGPPRGPRNGLGTAALVLAVIALLCVWSVFGGVILGAVATVLGIVGYRRVRRGEANNGGVAIAGMVLGGIAIVVGLIFIAIWSVLWQDVGGGDYVDCLQRAGSDPALRQQCVERFREHVENKFSVTLTPRPSP</sequence>
<accession>A0A7I7PIW2</accession>
<feature type="transmembrane region" description="Helical" evidence="2">
    <location>
        <begin position="73"/>
        <end position="106"/>
    </location>
</feature>
<dbReference type="Proteomes" id="UP000466894">
    <property type="component" value="Chromosome"/>
</dbReference>
<feature type="transmembrane region" description="Helical" evidence="2">
    <location>
        <begin position="118"/>
        <end position="144"/>
    </location>
</feature>
<dbReference type="AlphaFoldDB" id="A0A7I7PIW2"/>
<feature type="compositionally biased region" description="Basic and acidic residues" evidence="1">
    <location>
        <begin position="1"/>
        <end position="25"/>
    </location>
</feature>
<dbReference type="RefSeq" id="WP_083087525.1">
    <property type="nucleotide sequence ID" value="NZ_AP022583.1"/>
</dbReference>
<keyword evidence="2" id="KW-0812">Transmembrane</keyword>
<evidence type="ECO:0000313" key="4">
    <source>
        <dbReference type="EMBL" id="ORB14968.1"/>
    </source>
</evidence>
<name>A0A7I7PIW2_9MYCO</name>
<dbReference type="OrthoDB" id="4557756at2"/>
<dbReference type="KEGG" id="mnv:MNVI_38810"/>
<proteinExistence type="predicted"/>
<evidence type="ECO:0000256" key="1">
    <source>
        <dbReference type="SAM" id="MobiDB-lite"/>
    </source>
</evidence>
<evidence type="ECO:0000313" key="3">
    <source>
        <dbReference type="EMBL" id="BBY08563.1"/>
    </source>
</evidence>
<dbReference type="EMBL" id="AP022583">
    <property type="protein sequence ID" value="BBY08563.1"/>
    <property type="molecule type" value="Genomic_DNA"/>
</dbReference>
<dbReference type="Proteomes" id="UP000192374">
    <property type="component" value="Unassembled WGS sequence"/>
</dbReference>
<feature type="region of interest" description="Disordered" evidence="1">
    <location>
        <begin position="1"/>
        <end position="64"/>
    </location>
</feature>
<evidence type="ECO:0000313" key="5">
    <source>
        <dbReference type="Proteomes" id="UP000192374"/>
    </source>
</evidence>
<organism evidence="3 6">
    <name type="scientific">Mycobacterium noviomagense</name>
    <dbReference type="NCBI Taxonomy" id="459858"/>
    <lineage>
        <taxon>Bacteria</taxon>
        <taxon>Bacillati</taxon>
        <taxon>Actinomycetota</taxon>
        <taxon>Actinomycetes</taxon>
        <taxon>Mycobacteriales</taxon>
        <taxon>Mycobacteriaceae</taxon>
        <taxon>Mycobacterium</taxon>
    </lineage>
</organism>
<reference evidence="4 5" key="1">
    <citation type="submission" date="2017-02" db="EMBL/GenBank/DDBJ databases">
        <title>The new phylogeny of genus Mycobacterium.</title>
        <authorList>
            <person name="Tortoli E."/>
            <person name="Trovato A."/>
            <person name="Cirillo D.M."/>
        </authorList>
    </citation>
    <scope>NUCLEOTIDE SEQUENCE [LARGE SCALE GENOMIC DNA]</scope>
    <source>
        <strain evidence="4 5">DSM 45145</strain>
    </source>
</reference>
<evidence type="ECO:0008006" key="7">
    <source>
        <dbReference type="Google" id="ProtNLM"/>
    </source>
</evidence>
<feature type="compositionally biased region" description="Pro residues" evidence="1">
    <location>
        <begin position="36"/>
        <end position="64"/>
    </location>
</feature>